<gene>
    <name evidence="4" type="ORF">QQ008_12670</name>
</gene>
<dbReference type="InterPro" id="IPR011519">
    <property type="entry name" value="UnbV_ASPIC"/>
</dbReference>
<accession>A0ABT8KRX3</accession>
<dbReference type="Pfam" id="PF13517">
    <property type="entry name" value="FG-GAP_3"/>
    <property type="match status" value="3"/>
</dbReference>
<sequence length="712" mass="79071">MNKIIRKYLKNYILIVTLTLNCFNVTGQGFKEVASEIGIDHFCYDALVMGGGIASLDYDNDGDEDLYLVGGLSSDKLYRNNGNGFYEDVSDIAGLNFTNNFYTVGVVAGDFDNDGFRDLFVTTGRDTRNILLSNNSDGTFSDISEQAGILEISWSTSATIGDYNLDGLPDIYVGNYVEYDGLPFDAHLVAGLPNFLYENLGNNQFEEVAVSMQVEDNGAALAVAFSDVDDDGDVDIVIANDFGHIYEPNALYINEDGDFFSSVADQAGVNYEIHGMGIAIGDYDKDGDRDYYITDLGPNLLHNKQNNGMLYSEMSEVSNVEVSDMTSWGAAFFDYDNDSNLDLAVANGNVLGSRKEVTSLFKGDGLGNFSDVATSQNIVEDSKTKGLAVLDYDNDGDLDLIVTAVSDDEASMDKTLFYKNNNENTNNWLKVKLQGTYSNRDGIGSSVKVFVDNEVLIREIDGGSSYLSHNLLVAHFGLGSVEHVDSIVINWMGGNEQILKNVKVNQTLLIQEDQVRHSFIDSTICKGDSLFLENKYQKVGGTYYDSLKNGQDGLYEVICTKLKVMDVKRDTVNVTLEKGQFFKDYKIQSDTIFVEEKPSENPCIDLVIYKIKIIDVITGIQHGKIGDELNIRVSPNPSIRNYVEVNYHLTQFSDVKISIHNVHGELIDSIDNMKQQIGEQQVQLNVGNFRPGVYYGKIETNRKYHTFKILIE</sequence>
<dbReference type="Pfam" id="PF18962">
    <property type="entry name" value="Por_Secre_tail"/>
    <property type="match status" value="1"/>
</dbReference>
<keyword evidence="1" id="KW-0732">Signal</keyword>
<dbReference type="InterPro" id="IPR013517">
    <property type="entry name" value="FG-GAP"/>
</dbReference>
<proteinExistence type="predicted"/>
<dbReference type="RefSeq" id="WP_346752256.1">
    <property type="nucleotide sequence ID" value="NZ_JAUJEA010000004.1"/>
</dbReference>
<dbReference type="Gene3D" id="2.130.10.130">
    <property type="entry name" value="Integrin alpha, N-terminal"/>
    <property type="match status" value="2"/>
</dbReference>
<evidence type="ECO:0000313" key="5">
    <source>
        <dbReference type="Proteomes" id="UP001172082"/>
    </source>
</evidence>
<dbReference type="Pfam" id="PF07593">
    <property type="entry name" value="UnbV_ASPIC"/>
    <property type="match status" value="1"/>
</dbReference>
<dbReference type="SUPFAM" id="SSF69318">
    <property type="entry name" value="Integrin alpha N-terminal domain"/>
    <property type="match status" value="1"/>
</dbReference>
<dbReference type="InterPro" id="IPR026444">
    <property type="entry name" value="Secre_tail"/>
</dbReference>
<evidence type="ECO:0000313" key="4">
    <source>
        <dbReference type="EMBL" id="MDN5202230.1"/>
    </source>
</evidence>
<feature type="domain" description="ASPIC/UnbV" evidence="2">
    <location>
        <begin position="442"/>
        <end position="508"/>
    </location>
</feature>
<organism evidence="4 5">
    <name type="scientific">Splendidivirga corallicola</name>
    <dbReference type="NCBI Taxonomy" id="3051826"/>
    <lineage>
        <taxon>Bacteria</taxon>
        <taxon>Pseudomonadati</taxon>
        <taxon>Bacteroidota</taxon>
        <taxon>Cytophagia</taxon>
        <taxon>Cytophagales</taxon>
        <taxon>Splendidivirgaceae</taxon>
        <taxon>Splendidivirga</taxon>
    </lineage>
</organism>
<dbReference type="InterPro" id="IPR027039">
    <property type="entry name" value="Crtac1"/>
</dbReference>
<protein>
    <submittedName>
        <fullName evidence="4">FG-GAP-like repeat-containing protein</fullName>
    </submittedName>
</protein>
<dbReference type="PANTHER" id="PTHR16026">
    <property type="entry name" value="CARTILAGE ACIDIC PROTEIN 1"/>
    <property type="match status" value="1"/>
</dbReference>
<evidence type="ECO:0000259" key="2">
    <source>
        <dbReference type="Pfam" id="PF07593"/>
    </source>
</evidence>
<dbReference type="InterPro" id="IPR028994">
    <property type="entry name" value="Integrin_alpha_N"/>
</dbReference>
<keyword evidence="5" id="KW-1185">Reference proteome</keyword>
<dbReference type="PANTHER" id="PTHR16026:SF0">
    <property type="entry name" value="CARTILAGE ACIDIC PROTEIN 1"/>
    <property type="match status" value="1"/>
</dbReference>
<name>A0ABT8KRX3_9BACT</name>
<evidence type="ECO:0000259" key="3">
    <source>
        <dbReference type="Pfam" id="PF18962"/>
    </source>
</evidence>
<dbReference type="NCBIfam" id="TIGR04183">
    <property type="entry name" value="Por_Secre_tail"/>
    <property type="match status" value="1"/>
</dbReference>
<reference evidence="4" key="1">
    <citation type="submission" date="2023-06" db="EMBL/GenBank/DDBJ databases">
        <title>Genomic of Parafulvivirga corallium.</title>
        <authorList>
            <person name="Wang G."/>
        </authorList>
    </citation>
    <scope>NUCLEOTIDE SEQUENCE</scope>
    <source>
        <strain evidence="4">BMA10</strain>
    </source>
</reference>
<dbReference type="Proteomes" id="UP001172082">
    <property type="component" value="Unassembled WGS sequence"/>
</dbReference>
<feature type="domain" description="Secretion system C-terminal sorting" evidence="3">
    <location>
        <begin position="634"/>
        <end position="711"/>
    </location>
</feature>
<comment type="caution">
    <text evidence="4">The sequence shown here is derived from an EMBL/GenBank/DDBJ whole genome shotgun (WGS) entry which is preliminary data.</text>
</comment>
<evidence type="ECO:0000256" key="1">
    <source>
        <dbReference type="ARBA" id="ARBA00022729"/>
    </source>
</evidence>
<dbReference type="EMBL" id="JAUJEA010000004">
    <property type="protein sequence ID" value="MDN5202230.1"/>
    <property type="molecule type" value="Genomic_DNA"/>
</dbReference>